<protein>
    <recommendedName>
        <fullName evidence="6">TMEM205-like domain-containing protein</fullName>
    </recommendedName>
</protein>
<evidence type="ECO:0000256" key="3">
    <source>
        <dbReference type="ARBA" id="ARBA00022989"/>
    </source>
</evidence>
<evidence type="ECO:0000256" key="1">
    <source>
        <dbReference type="ARBA" id="ARBA00004370"/>
    </source>
</evidence>
<keyword evidence="4 5" id="KW-0472">Membrane</keyword>
<keyword evidence="2 5" id="KW-0812">Transmembrane</keyword>
<name>E0XXK2_9PROT</name>
<keyword evidence="3 5" id="KW-1133">Transmembrane helix</keyword>
<evidence type="ECO:0000256" key="2">
    <source>
        <dbReference type="ARBA" id="ARBA00022692"/>
    </source>
</evidence>
<dbReference type="EMBL" id="GU474911">
    <property type="protein sequence ID" value="ADI19143.1"/>
    <property type="molecule type" value="Genomic_DNA"/>
</dbReference>
<dbReference type="AlphaFoldDB" id="E0XXK2"/>
<dbReference type="GO" id="GO:0016020">
    <property type="term" value="C:membrane"/>
    <property type="evidence" value="ECO:0007669"/>
    <property type="project" value="UniProtKB-SubCell"/>
</dbReference>
<dbReference type="InterPro" id="IPR025423">
    <property type="entry name" value="TMEM205-like"/>
</dbReference>
<feature type="domain" description="TMEM205-like" evidence="6">
    <location>
        <begin position="10"/>
        <end position="99"/>
    </location>
</feature>
<dbReference type="Pfam" id="PF13664">
    <property type="entry name" value="DUF4149"/>
    <property type="match status" value="1"/>
</dbReference>
<evidence type="ECO:0000256" key="5">
    <source>
        <dbReference type="SAM" id="Phobius"/>
    </source>
</evidence>
<proteinExistence type="predicted"/>
<feature type="transmembrane region" description="Helical" evidence="5">
    <location>
        <begin position="44"/>
        <end position="62"/>
    </location>
</feature>
<feature type="transmembrane region" description="Helical" evidence="5">
    <location>
        <begin position="110"/>
        <end position="134"/>
    </location>
</feature>
<feature type="transmembrane region" description="Helical" evidence="5">
    <location>
        <begin position="6"/>
        <end position="32"/>
    </location>
</feature>
<evidence type="ECO:0000256" key="4">
    <source>
        <dbReference type="ARBA" id="ARBA00023136"/>
    </source>
</evidence>
<evidence type="ECO:0000259" key="6">
    <source>
        <dbReference type="Pfam" id="PF13664"/>
    </source>
</evidence>
<feature type="transmembrane region" description="Helical" evidence="5">
    <location>
        <begin position="68"/>
        <end position="89"/>
    </location>
</feature>
<comment type="subcellular location">
    <subcellularLocation>
        <location evidence="1">Membrane</location>
    </subcellularLocation>
</comment>
<reference evidence="7" key="1">
    <citation type="journal article" date="2011" name="Environ. Microbiol.">
        <title>Time-series analyses of Monterey Bay coastal microbial picoplankton using a 'genome proxy' microarray.</title>
        <authorList>
            <person name="Rich V.I."/>
            <person name="Pham V.D."/>
            <person name="Eppley J."/>
            <person name="Shi Y."/>
            <person name="DeLong E.F."/>
        </authorList>
    </citation>
    <scope>NUCLEOTIDE SEQUENCE</scope>
</reference>
<organism evidence="7">
    <name type="scientific">uncultured alpha proteobacterium HF0070_34E11</name>
    <dbReference type="NCBI Taxonomy" id="710807"/>
    <lineage>
        <taxon>Bacteria</taxon>
        <taxon>Pseudomonadati</taxon>
        <taxon>Pseudomonadota</taxon>
        <taxon>Alphaproteobacteria</taxon>
        <taxon>environmental samples</taxon>
    </lineage>
</organism>
<evidence type="ECO:0000313" key="7">
    <source>
        <dbReference type="EMBL" id="ADI19143.1"/>
    </source>
</evidence>
<accession>E0XXK2</accession>
<sequence>MISILILINYSLLLGIMIFFVAGVSPSAISTLDGDNLSSFLRTIFPKLFILGLIFGISGNLLTFNNQLWISISSVIISASFIINLLIVTPKINGVMDDEKLSENTRKRSFIIYHGISVLLFSINFVLAFLIVFAESGLSNFIL</sequence>